<dbReference type="PROSITE" id="PS50234">
    <property type="entry name" value="VWFA"/>
    <property type="match status" value="1"/>
</dbReference>
<dbReference type="PANTHER" id="PTHR34800">
    <property type="entry name" value="TETRAPYRROLE-BINDING PROTEIN, CHLOROPLASTIC"/>
    <property type="match status" value="1"/>
</dbReference>
<dbReference type="PANTHER" id="PTHR34800:SF1">
    <property type="entry name" value="TETRAPYRROLE-BINDING PROTEIN, CHLOROPLASTIC"/>
    <property type="match status" value="1"/>
</dbReference>
<comment type="caution">
    <text evidence="3">The sequence shown here is derived from an EMBL/GenBank/DDBJ whole genome shotgun (WGS) entry which is preliminary data.</text>
</comment>
<protein>
    <submittedName>
        <fullName evidence="3">GUN4 domain-containing protein</fullName>
    </submittedName>
</protein>
<dbReference type="Pfam" id="PF05419">
    <property type="entry name" value="GUN4"/>
    <property type="match status" value="1"/>
</dbReference>
<feature type="domain" description="VWFA" evidence="2">
    <location>
        <begin position="944"/>
        <end position="1097"/>
    </location>
</feature>
<dbReference type="Proteomes" id="UP000640725">
    <property type="component" value="Unassembled WGS sequence"/>
</dbReference>
<dbReference type="Gene3D" id="1.25.40.620">
    <property type="match status" value="1"/>
</dbReference>
<reference evidence="3 4" key="1">
    <citation type="submission" date="2020-10" db="EMBL/GenBank/DDBJ databases">
        <authorList>
            <person name="Castelo-Branco R."/>
            <person name="Eusebio N."/>
            <person name="Adriana R."/>
            <person name="Vieira A."/>
            <person name="Brugerolle De Fraissinette N."/>
            <person name="Rezende De Castro R."/>
            <person name="Schneider M.P."/>
            <person name="Vasconcelos V."/>
            <person name="Leao P.N."/>
        </authorList>
    </citation>
    <scope>NUCLEOTIDE SEQUENCE [LARGE SCALE GENOMIC DNA]</scope>
    <source>
        <strain evidence="3 4">LEGE 06226</strain>
    </source>
</reference>
<dbReference type="RefSeq" id="WP_193868585.1">
    <property type="nucleotide sequence ID" value="NZ_JADEWU010000010.1"/>
</dbReference>
<proteinExistence type="predicted"/>
<dbReference type="InterPro" id="IPR002035">
    <property type="entry name" value="VWF_A"/>
</dbReference>
<dbReference type="InterPro" id="IPR043472">
    <property type="entry name" value="Macro_dom-like"/>
</dbReference>
<dbReference type="Pfam" id="PF00092">
    <property type="entry name" value="VWA"/>
    <property type="match status" value="1"/>
</dbReference>
<feature type="compositionally biased region" description="Basic and acidic residues" evidence="1">
    <location>
        <begin position="45"/>
        <end position="56"/>
    </location>
</feature>
<organism evidence="3 4">
    <name type="scientific">Planktothrix mougeotii LEGE 06226</name>
    <dbReference type="NCBI Taxonomy" id="1828728"/>
    <lineage>
        <taxon>Bacteria</taxon>
        <taxon>Bacillati</taxon>
        <taxon>Cyanobacteriota</taxon>
        <taxon>Cyanophyceae</taxon>
        <taxon>Oscillatoriophycideae</taxon>
        <taxon>Oscillatoriales</taxon>
        <taxon>Microcoleaceae</taxon>
        <taxon>Planktothrix</taxon>
    </lineage>
</organism>
<dbReference type="Gene3D" id="1.10.10.1770">
    <property type="entry name" value="Gun4-like"/>
    <property type="match status" value="1"/>
</dbReference>
<keyword evidence="4" id="KW-1185">Reference proteome</keyword>
<evidence type="ECO:0000256" key="1">
    <source>
        <dbReference type="SAM" id="MobiDB-lite"/>
    </source>
</evidence>
<dbReference type="EMBL" id="JADEWU010000010">
    <property type="protein sequence ID" value="MBE9142966.1"/>
    <property type="molecule type" value="Genomic_DNA"/>
</dbReference>
<accession>A0ABR9UAW3</accession>
<sequence length="1148" mass="128958">MINRLITALSQELELSAEEIADTIWLALQIDQFSSEDIAPTQPQLERRELDQETVKGSDPPQPPLKRKELEQETVKNHPPEEQKAGIYPRNQQQTPKTSGLVLKVPDASSLREPLILARAFKPLMRRVASGQKWVLDEVATTEQIAEKGIWIPVLRPTLEPWLDLELVIDESISMQIWRHTIKELERLLKNYGIFRDVRIWGLMTNANQQIQIRRGIGATAKNQSPRSPKELIDPSGRRLVLVVSDCVSSLWRNEKVTPILELWAKQGSMAIVQMLPKWMWKRTALGKASEVKLRGLNPGVFNQNLIAQKVSLWDEIDGGVKVPVFTLEPDKAGNWALMLSGKGSIWVSGYVFKLETIAVKNESELLNLAGDLSAEYRVQGFRVTASPMARKLAGLLASSPVITLPIVRLIQETFLKDSLQVNVAEVFLGGLLKPLSEINPETNPDQVQYDFMEGVRELLLDSVPSDYVLNVVDEVSKYVAKKLGFSVADFAAVLKKEQPIINSDIVEEVGYFATVTAQVLRRLGGEYVKVADELEGGNKQTLNFLWKEGNTKIYSFCTDEPWTLPFDALVIPSGYRIGFGGQFANSFISFLGNESFSYVNIAINKAKDENKQAEISPELPLLVPLPSEIKSTFSKRYAAGSDFWIVLATVEDLRPSVSNAFQATQSIILKIADKGINRLVIPLLGTGNNHIPINKVVIAMLSAIVESLNNLSSNPLKEIIFVDKSENTIEIINQVTQSLLAQKNIDDVQLLSAQGIDYTQLRDLLAEGKWKEADEETAKVILQASGQEKRGWLDKQDMEKIPSIDLQTIDQLWLKYSNGKFGFSVQKQIWLSVGGQPGYYNDEIYEKFGENVGWYIKDQEKWLLWDEHIFTLDAPQGHLPRYLPSQQKRIRPDLFSRNDLVVLEKPNNLDNLDTDVNQVELISEKEIDFTQLSFATNPEPALPIVLLLDTSGSMSGQPINELNQGLVTFQKELNKDALASMRVEVAIIAFNSYINIVQDFVKVNQFQPPHLFAEGTTETGKAIEFTLNLIEDRKVVYKKSDIQYYRPWVLLITDGMPTDNWRNSAKMVRGLAANKKINFFAVGVDGADFSILSEIAPIDMPPLMLRKLAFTQLFKWLSYSISTVSRSIPGDQVTLPPTISWAKSNGN</sequence>
<dbReference type="InterPro" id="IPR036465">
    <property type="entry name" value="vWFA_dom_sf"/>
</dbReference>
<feature type="region of interest" description="Disordered" evidence="1">
    <location>
        <begin position="45"/>
        <end position="98"/>
    </location>
</feature>
<dbReference type="InterPro" id="IPR037215">
    <property type="entry name" value="GUN4-like_sf"/>
</dbReference>
<dbReference type="CDD" id="cd16383">
    <property type="entry name" value="GUN4"/>
    <property type="match status" value="1"/>
</dbReference>
<gene>
    <name evidence="3" type="ORF">IQ236_06990</name>
</gene>
<evidence type="ECO:0000313" key="3">
    <source>
        <dbReference type="EMBL" id="MBE9142966.1"/>
    </source>
</evidence>
<dbReference type="SUPFAM" id="SSF52949">
    <property type="entry name" value="Macro domain-like"/>
    <property type="match status" value="1"/>
</dbReference>
<name>A0ABR9UAW3_9CYAN</name>
<dbReference type="SMART" id="SM00327">
    <property type="entry name" value="VWA"/>
    <property type="match status" value="1"/>
</dbReference>
<evidence type="ECO:0000259" key="2">
    <source>
        <dbReference type="PROSITE" id="PS50234"/>
    </source>
</evidence>
<dbReference type="InterPro" id="IPR008629">
    <property type="entry name" value="GUN4-like"/>
</dbReference>
<dbReference type="SUPFAM" id="SSF53300">
    <property type="entry name" value="vWA-like"/>
    <property type="match status" value="1"/>
</dbReference>
<evidence type="ECO:0000313" key="4">
    <source>
        <dbReference type="Proteomes" id="UP000640725"/>
    </source>
</evidence>
<dbReference type="SUPFAM" id="SSF140869">
    <property type="entry name" value="GUN4-like"/>
    <property type="match status" value="1"/>
</dbReference>
<dbReference type="Gene3D" id="3.40.50.410">
    <property type="entry name" value="von Willebrand factor, type A domain"/>
    <property type="match status" value="1"/>
</dbReference>
<dbReference type="NCBIfam" id="NF041121">
    <property type="entry name" value="SAV_2336_NTERM"/>
    <property type="match status" value="1"/>
</dbReference>
<feature type="compositionally biased region" description="Basic and acidic residues" evidence="1">
    <location>
        <begin position="66"/>
        <end position="84"/>
    </location>
</feature>
<dbReference type="InterPro" id="IPR047738">
    <property type="entry name" value="SAV_2336-like_N"/>
</dbReference>